<reference evidence="2" key="1">
    <citation type="journal article" date="2023" name="Front. Plant Sci.">
        <title>Chromosomal-level genome assembly of Melastoma candidum provides insights into trichome evolution.</title>
        <authorList>
            <person name="Zhong Y."/>
            <person name="Wu W."/>
            <person name="Sun C."/>
            <person name="Zou P."/>
            <person name="Liu Y."/>
            <person name="Dai S."/>
            <person name="Zhou R."/>
        </authorList>
    </citation>
    <scope>NUCLEOTIDE SEQUENCE [LARGE SCALE GENOMIC DNA]</scope>
</reference>
<evidence type="ECO:0000313" key="2">
    <source>
        <dbReference type="Proteomes" id="UP001057402"/>
    </source>
</evidence>
<accession>A0ACB9R9X3</accession>
<evidence type="ECO:0000313" key="1">
    <source>
        <dbReference type="EMBL" id="KAI4375308.1"/>
    </source>
</evidence>
<dbReference type="Proteomes" id="UP001057402">
    <property type="component" value="Chromosome 4"/>
</dbReference>
<organism evidence="1 2">
    <name type="scientific">Melastoma candidum</name>
    <dbReference type="NCBI Taxonomy" id="119954"/>
    <lineage>
        <taxon>Eukaryota</taxon>
        <taxon>Viridiplantae</taxon>
        <taxon>Streptophyta</taxon>
        <taxon>Embryophyta</taxon>
        <taxon>Tracheophyta</taxon>
        <taxon>Spermatophyta</taxon>
        <taxon>Magnoliopsida</taxon>
        <taxon>eudicotyledons</taxon>
        <taxon>Gunneridae</taxon>
        <taxon>Pentapetalae</taxon>
        <taxon>rosids</taxon>
        <taxon>malvids</taxon>
        <taxon>Myrtales</taxon>
        <taxon>Melastomataceae</taxon>
        <taxon>Melastomatoideae</taxon>
        <taxon>Melastomateae</taxon>
        <taxon>Melastoma</taxon>
    </lineage>
</organism>
<keyword evidence="2" id="KW-1185">Reference proteome</keyword>
<protein>
    <submittedName>
        <fullName evidence="1">Uncharacterized protein</fullName>
    </submittedName>
</protein>
<gene>
    <name evidence="1" type="ORF">MLD38_013192</name>
</gene>
<sequence>MMQTQMMRKAEMFLKLAEMDQVATLVQIKGLGKRQRMRRTICMRQSPLSKYVPAATFPNTGERGSRLLYANDDLFLLFRLHQILYERILSAKNYSRGNDMKQRTSNEMKQRTSNDACSLDPYSRFISALYNLLDGSLDNAKFEDECRDIIGNHSYVLFTLDKLIFKLVKQLQAVVSEDIDNKLLQLYEYEKSRKEGRTVDYMYYKNARFFLHNENIFRLEFTSNPTRMSVQFMDTMNEKPEVYSVSIDPNFTSYLHNDLLSISPGKRQLTDVYLKRNKPKHVDEEDDSLVCNALNGVHVINGLECKIACSSSKISYVLDTEDLLFRRRRKPNISLSAAAKSTSRNGQRVERFHQFLLDAVAPTNLAAQP</sequence>
<name>A0ACB9R9X3_9MYRT</name>
<proteinExistence type="predicted"/>
<dbReference type="EMBL" id="CM042883">
    <property type="protein sequence ID" value="KAI4375308.1"/>
    <property type="molecule type" value="Genomic_DNA"/>
</dbReference>
<comment type="caution">
    <text evidence="1">The sequence shown here is derived from an EMBL/GenBank/DDBJ whole genome shotgun (WGS) entry which is preliminary data.</text>
</comment>